<dbReference type="PANTHER" id="PTHR30055">
    <property type="entry name" value="HTH-TYPE TRANSCRIPTIONAL REGULATOR RUTR"/>
    <property type="match status" value="1"/>
</dbReference>
<accession>A0ABS2TJF8</accession>
<feature type="region of interest" description="Disordered" evidence="5">
    <location>
        <begin position="203"/>
        <end position="227"/>
    </location>
</feature>
<dbReference type="PROSITE" id="PS01081">
    <property type="entry name" value="HTH_TETR_1"/>
    <property type="match status" value="1"/>
</dbReference>
<dbReference type="InterPro" id="IPR023772">
    <property type="entry name" value="DNA-bd_HTH_TetR-type_CS"/>
</dbReference>
<dbReference type="RefSeq" id="WP_205355316.1">
    <property type="nucleotide sequence ID" value="NZ_JADKYB010000001.1"/>
</dbReference>
<evidence type="ECO:0000256" key="3">
    <source>
        <dbReference type="ARBA" id="ARBA00023163"/>
    </source>
</evidence>
<keyword evidence="8" id="KW-1185">Reference proteome</keyword>
<dbReference type="PRINTS" id="PR00455">
    <property type="entry name" value="HTHTETR"/>
</dbReference>
<dbReference type="InterPro" id="IPR009057">
    <property type="entry name" value="Homeodomain-like_sf"/>
</dbReference>
<dbReference type="EMBL" id="JADKYB010000001">
    <property type="protein sequence ID" value="MBM9503478.1"/>
    <property type="molecule type" value="Genomic_DNA"/>
</dbReference>
<dbReference type="SUPFAM" id="SSF46689">
    <property type="entry name" value="Homeodomain-like"/>
    <property type="match status" value="1"/>
</dbReference>
<feature type="compositionally biased region" description="Basic and acidic residues" evidence="5">
    <location>
        <begin position="215"/>
        <end position="227"/>
    </location>
</feature>
<protein>
    <submittedName>
        <fullName evidence="7">TetR/AcrR family transcriptional regulator</fullName>
    </submittedName>
</protein>
<keyword evidence="2 4" id="KW-0238">DNA-binding</keyword>
<dbReference type="InterPro" id="IPR036271">
    <property type="entry name" value="Tet_transcr_reg_TetR-rel_C_sf"/>
</dbReference>
<name>A0ABS2TJF8_9ACTN</name>
<evidence type="ECO:0000313" key="7">
    <source>
        <dbReference type="EMBL" id="MBM9503478.1"/>
    </source>
</evidence>
<dbReference type="InterPro" id="IPR001647">
    <property type="entry name" value="HTH_TetR"/>
</dbReference>
<evidence type="ECO:0000256" key="2">
    <source>
        <dbReference type="ARBA" id="ARBA00023125"/>
    </source>
</evidence>
<feature type="domain" description="HTH tetR-type" evidence="6">
    <location>
        <begin position="14"/>
        <end position="73"/>
    </location>
</feature>
<sequence length="227" mass="24092">MDQAAARPLRRDAEENLERVLAAAAAVFAEHGMATSIEVVAQRAGVGLGTVYRRFPNKRALLDELARRLLADAVDVAERHLGDPDGTGLENYFWEIGELLAGHSGLVARMWTVPGASPLVARSRAAQGELLAAAQRRGRARPELTAEDVAVTAWSLQGVLDVTRGVAVEAWRRHLEVLLAGLAPHGPALRHPALTPAGMDAVISAAPAGPPDATPGRRTDTKKGIRP</sequence>
<keyword evidence="3" id="KW-0804">Transcription</keyword>
<comment type="caution">
    <text evidence="7">The sequence shown here is derived from an EMBL/GenBank/DDBJ whole genome shotgun (WGS) entry which is preliminary data.</text>
</comment>
<dbReference type="SUPFAM" id="SSF48498">
    <property type="entry name" value="Tetracyclin repressor-like, C-terminal domain"/>
    <property type="match status" value="1"/>
</dbReference>
<proteinExistence type="predicted"/>
<dbReference type="InterPro" id="IPR050109">
    <property type="entry name" value="HTH-type_TetR-like_transc_reg"/>
</dbReference>
<dbReference type="Gene3D" id="1.10.357.10">
    <property type="entry name" value="Tetracycline Repressor, domain 2"/>
    <property type="match status" value="1"/>
</dbReference>
<dbReference type="PANTHER" id="PTHR30055:SF234">
    <property type="entry name" value="HTH-TYPE TRANSCRIPTIONAL REGULATOR BETI"/>
    <property type="match status" value="1"/>
</dbReference>
<dbReference type="Pfam" id="PF00440">
    <property type="entry name" value="TetR_N"/>
    <property type="match status" value="1"/>
</dbReference>
<feature type="DNA-binding region" description="H-T-H motif" evidence="4">
    <location>
        <begin position="36"/>
        <end position="55"/>
    </location>
</feature>
<keyword evidence="1" id="KW-0805">Transcription regulation</keyword>
<evidence type="ECO:0000256" key="1">
    <source>
        <dbReference type="ARBA" id="ARBA00023015"/>
    </source>
</evidence>
<organism evidence="7 8">
    <name type="scientific">Actinacidiphila acididurans</name>
    <dbReference type="NCBI Taxonomy" id="2784346"/>
    <lineage>
        <taxon>Bacteria</taxon>
        <taxon>Bacillati</taxon>
        <taxon>Actinomycetota</taxon>
        <taxon>Actinomycetes</taxon>
        <taxon>Kitasatosporales</taxon>
        <taxon>Streptomycetaceae</taxon>
        <taxon>Actinacidiphila</taxon>
    </lineage>
</organism>
<gene>
    <name evidence="7" type="ORF">ITX44_02815</name>
</gene>
<reference evidence="7 8" key="1">
    <citation type="submission" date="2021-01" db="EMBL/GenBank/DDBJ databases">
        <title>Streptomyces acididurans sp. nov., isolated from a peat swamp forest soil.</title>
        <authorList>
            <person name="Chantavorakit T."/>
            <person name="Duangmal K."/>
        </authorList>
    </citation>
    <scope>NUCLEOTIDE SEQUENCE [LARGE SCALE GENOMIC DNA]</scope>
    <source>
        <strain evidence="7 8">KK5PA1</strain>
    </source>
</reference>
<evidence type="ECO:0000313" key="8">
    <source>
        <dbReference type="Proteomes" id="UP000749040"/>
    </source>
</evidence>
<evidence type="ECO:0000256" key="4">
    <source>
        <dbReference type="PROSITE-ProRule" id="PRU00335"/>
    </source>
</evidence>
<evidence type="ECO:0000256" key="5">
    <source>
        <dbReference type="SAM" id="MobiDB-lite"/>
    </source>
</evidence>
<evidence type="ECO:0000259" key="6">
    <source>
        <dbReference type="PROSITE" id="PS50977"/>
    </source>
</evidence>
<dbReference type="Proteomes" id="UP000749040">
    <property type="component" value="Unassembled WGS sequence"/>
</dbReference>
<dbReference type="PROSITE" id="PS50977">
    <property type="entry name" value="HTH_TETR_2"/>
    <property type="match status" value="1"/>
</dbReference>